<accession>A0A086T0A9</accession>
<dbReference type="AlphaFoldDB" id="A0A086T0A9"/>
<proteinExistence type="inferred from homology"/>
<keyword evidence="5" id="KW-1185">Reference proteome</keyword>
<keyword evidence="4" id="KW-0808">Transferase</keyword>
<dbReference type="SUPFAM" id="SSF52833">
    <property type="entry name" value="Thioredoxin-like"/>
    <property type="match status" value="1"/>
</dbReference>
<gene>
    <name evidence="4" type="ORF">ACRE_064800</name>
</gene>
<protein>
    <submittedName>
        <fullName evidence="4">Glutathione S-transferase-like protein</fullName>
    </submittedName>
</protein>
<dbReference type="OrthoDB" id="2309723at2759"/>
<dbReference type="EMBL" id="JPKY01000085">
    <property type="protein sequence ID" value="KFH42791.1"/>
    <property type="molecule type" value="Genomic_DNA"/>
</dbReference>
<dbReference type="CDD" id="cd03188">
    <property type="entry name" value="GST_C_Beta"/>
    <property type="match status" value="1"/>
</dbReference>
<feature type="domain" description="GST C-terminal" evidence="3">
    <location>
        <begin position="97"/>
        <end position="228"/>
    </location>
</feature>
<dbReference type="InterPro" id="IPR010987">
    <property type="entry name" value="Glutathione-S-Trfase_C-like"/>
</dbReference>
<organism evidence="4 5">
    <name type="scientific">Hapsidospora chrysogenum (strain ATCC 11550 / CBS 779.69 / DSM 880 / IAM 14645 / JCM 23072 / IMI 49137)</name>
    <name type="common">Acremonium chrysogenum</name>
    <dbReference type="NCBI Taxonomy" id="857340"/>
    <lineage>
        <taxon>Eukaryota</taxon>
        <taxon>Fungi</taxon>
        <taxon>Dikarya</taxon>
        <taxon>Ascomycota</taxon>
        <taxon>Pezizomycotina</taxon>
        <taxon>Sordariomycetes</taxon>
        <taxon>Hypocreomycetidae</taxon>
        <taxon>Hypocreales</taxon>
        <taxon>Bionectriaceae</taxon>
        <taxon>Hapsidospora</taxon>
    </lineage>
</organism>
<dbReference type="Pfam" id="PF13417">
    <property type="entry name" value="GST_N_3"/>
    <property type="match status" value="1"/>
</dbReference>
<dbReference type="Gene3D" id="1.20.1050.10">
    <property type="match status" value="1"/>
</dbReference>
<dbReference type="PANTHER" id="PTHR44051">
    <property type="entry name" value="GLUTATHIONE S-TRANSFERASE-RELATED"/>
    <property type="match status" value="1"/>
</dbReference>
<comment type="caution">
    <text evidence="4">The sequence shown here is derived from an EMBL/GenBank/DDBJ whole genome shotgun (WGS) entry which is preliminary data.</text>
</comment>
<dbReference type="Proteomes" id="UP000029964">
    <property type="component" value="Unassembled WGS sequence"/>
</dbReference>
<dbReference type="InterPro" id="IPR036282">
    <property type="entry name" value="Glutathione-S-Trfase_C_sf"/>
</dbReference>
<comment type="similarity">
    <text evidence="1">Belongs to the GST superfamily.</text>
</comment>
<evidence type="ECO:0000313" key="5">
    <source>
        <dbReference type="Proteomes" id="UP000029964"/>
    </source>
</evidence>
<dbReference type="Gene3D" id="3.40.30.10">
    <property type="entry name" value="Glutaredoxin"/>
    <property type="match status" value="1"/>
</dbReference>
<dbReference type="CDD" id="cd03057">
    <property type="entry name" value="GST_N_Beta"/>
    <property type="match status" value="1"/>
</dbReference>
<name>A0A086T0A9_HAPC1</name>
<dbReference type="SFLD" id="SFLDG00358">
    <property type="entry name" value="Main_(cytGST)"/>
    <property type="match status" value="1"/>
</dbReference>
<dbReference type="GO" id="GO:0016740">
    <property type="term" value="F:transferase activity"/>
    <property type="evidence" value="ECO:0007669"/>
    <property type="project" value="UniProtKB-KW"/>
</dbReference>
<evidence type="ECO:0000259" key="2">
    <source>
        <dbReference type="PROSITE" id="PS50404"/>
    </source>
</evidence>
<feature type="domain" description="GST N-terminal" evidence="2">
    <location>
        <begin position="1"/>
        <end position="92"/>
    </location>
</feature>
<evidence type="ECO:0000313" key="4">
    <source>
        <dbReference type="EMBL" id="KFH42791.1"/>
    </source>
</evidence>
<dbReference type="InterPro" id="IPR036249">
    <property type="entry name" value="Thioredoxin-like_sf"/>
</dbReference>
<dbReference type="SFLD" id="SFLDG01150">
    <property type="entry name" value="Main.1:_Beta-like"/>
    <property type="match status" value="1"/>
</dbReference>
<reference evidence="5" key="1">
    <citation type="journal article" date="2014" name="Genome Announc.">
        <title>Genome sequence and annotation of Acremonium chrysogenum, producer of the beta-lactam antibiotic cephalosporin C.</title>
        <authorList>
            <person name="Terfehr D."/>
            <person name="Dahlmann T.A."/>
            <person name="Specht T."/>
            <person name="Zadra I."/>
            <person name="Kuernsteiner H."/>
            <person name="Kueck U."/>
        </authorList>
    </citation>
    <scope>NUCLEOTIDE SEQUENCE [LARGE SCALE GENOMIC DNA]</scope>
    <source>
        <strain evidence="5">ATCC 11550 / CBS 779.69 / DSM 880 / IAM 14645 / JCM 23072 / IMI 49137</strain>
    </source>
</reference>
<dbReference type="HOGENOM" id="CLU_011226_6_1_1"/>
<dbReference type="SFLD" id="SFLDS00019">
    <property type="entry name" value="Glutathione_Transferase_(cytos"/>
    <property type="match status" value="1"/>
</dbReference>
<dbReference type="STRING" id="857340.A0A086T0A9"/>
<dbReference type="PANTHER" id="PTHR44051:SF8">
    <property type="entry name" value="GLUTATHIONE S-TRANSFERASE GSTA"/>
    <property type="match status" value="1"/>
</dbReference>
<dbReference type="InterPro" id="IPR040079">
    <property type="entry name" value="Glutathione_S-Trfase"/>
</dbReference>
<evidence type="ECO:0000259" key="3">
    <source>
        <dbReference type="PROSITE" id="PS50405"/>
    </source>
</evidence>
<dbReference type="InterPro" id="IPR004045">
    <property type="entry name" value="Glutathione_S-Trfase_N"/>
</dbReference>
<evidence type="ECO:0000256" key="1">
    <source>
        <dbReference type="ARBA" id="ARBA00007409"/>
    </source>
</evidence>
<dbReference type="PROSITE" id="PS50405">
    <property type="entry name" value="GST_CTER"/>
    <property type="match status" value="1"/>
</dbReference>
<sequence>MPDITLYRANGSCSLVAHILLRELGIPFKGVVLDYSFKERRITGSQDGSLTREDYLKISPLGYSPALTVDGDIILENPAILPYIASLAPERGLAGKDPLDRARVAQWLAFLSGTLHGHAYGMFFSPDRFTDDEALFDAIRQKGRDKIAQYNALIERMLGGREFPVGDAETLADYYLYLFYRWGVERGFDMSPHKSFERIARRVEEKESVKETVKAEGKELVFGGTRGE</sequence>
<dbReference type="SUPFAM" id="SSF47616">
    <property type="entry name" value="GST C-terminal domain-like"/>
    <property type="match status" value="1"/>
</dbReference>
<dbReference type="PROSITE" id="PS50404">
    <property type="entry name" value="GST_NTER"/>
    <property type="match status" value="1"/>
</dbReference>